<comment type="caution">
    <text evidence="4">Lacks conserved residue(s) required for the propagation of feature annotation.</text>
</comment>
<dbReference type="Pfam" id="PF02545">
    <property type="entry name" value="Maf"/>
    <property type="match status" value="1"/>
</dbReference>
<dbReference type="GO" id="GO:0047429">
    <property type="term" value="F:nucleoside triphosphate diphosphatase activity"/>
    <property type="evidence" value="ECO:0007669"/>
    <property type="project" value="UniProtKB-EC"/>
</dbReference>
<dbReference type="Gene3D" id="3.90.950.10">
    <property type="match status" value="1"/>
</dbReference>
<dbReference type="RefSeq" id="WP_255039559.1">
    <property type="nucleotide sequence ID" value="NZ_RJUF01000193.1"/>
</dbReference>
<dbReference type="EMBL" id="RJUF01000193">
    <property type="protein sequence ID" value="MCP9765858.1"/>
    <property type="molecule type" value="Genomic_DNA"/>
</dbReference>
<dbReference type="CDD" id="cd00555">
    <property type="entry name" value="Maf"/>
    <property type="match status" value="1"/>
</dbReference>
<dbReference type="Proteomes" id="UP001204144">
    <property type="component" value="Unassembled WGS sequence"/>
</dbReference>
<feature type="active site" description="Proton acceptor" evidence="4">
    <location>
        <position position="72"/>
    </location>
</feature>
<dbReference type="EC" id="3.6.1.9" evidence="4"/>
<feature type="site" description="Important for substrate specificity" evidence="4">
    <location>
        <position position="15"/>
    </location>
</feature>
<evidence type="ECO:0000256" key="2">
    <source>
        <dbReference type="ARBA" id="ARBA00022801"/>
    </source>
</evidence>
<evidence type="ECO:0000313" key="6">
    <source>
        <dbReference type="Proteomes" id="UP001204144"/>
    </source>
</evidence>
<dbReference type="SUPFAM" id="SSF52972">
    <property type="entry name" value="ITPase-like"/>
    <property type="match status" value="1"/>
</dbReference>
<dbReference type="InterPro" id="IPR029001">
    <property type="entry name" value="ITPase-like_fam"/>
</dbReference>
<dbReference type="InterPro" id="IPR003697">
    <property type="entry name" value="Maf-like"/>
</dbReference>
<keyword evidence="4" id="KW-0963">Cytoplasm</keyword>
<sequence>MKLTKKLILASNSPRRKEILLASGFDFEVIVRPTSEEFDLKMFYEKVPEILAQKKAECFEDFDEDYLILTADTVVVLDNKIINKPENEGEAFEMLASLSDKTHKVVTGVCIKNGNDYKSFIDITQVHFEELTEAEIWFYIKNHHPMDKAGAYGVQDFIGMIGIPKIEGSFYTVMGLPIHLIYKALKPYIILE</sequence>
<evidence type="ECO:0000313" key="5">
    <source>
        <dbReference type="EMBL" id="MCP9765858.1"/>
    </source>
</evidence>
<dbReference type="NCBIfam" id="TIGR00172">
    <property type="entry name" value="maf"/>
    <property type="match status" value="1"/>
</dbReference>
<keyword evidence="2 4" id="KW-0378">Hydrolase</keyword>
<dbReference type="GO" id="GO:0005737">
    <property type="term" value="C:cytoplasm"/>
    <property type="evidence" value="ECO:0007669"/>
    <property type="project" value="UniProtKB-SubCell"/>
</dbReference>
<protein>
    <recommendedName>
        <fullName evidence="4">dTTP/UTP pyrophosphatase</fullName>
        <shortName evidence="4">dTTPase/UTPase</shortName>
        <ecNumber evidence="4">3.6.1.9</ecNumber>
    </recommendedName>
    <alternativeName>
        <fullName evidence="4">Nucleoside triphosphate pyrophosphatase</fullName>
    </alternativeName>
    <alternativeName>
        <fullName evidence="4">Nucleotide pyrophosphatase</fullName>
        <shortName evidence="4">Nucleotide PPase</shortName>
    </alternativeName>
</protein>
<keyword evidence="3 4" id="KW-0546">Nucleotide metabolism</keyword>
<dbReference type="AlphaFoldDB" id="A0AAE3H6V8"/>
<evidence type="ECO:0000256" key="1">
    <source>
        <dbReference type="ARBA" id="ARBA00001968"/>
    </source>
</evidence>
<keyword evidence="6" id="KW-1185">Reference proteome</keyword>
<evidence type="ECO:0000256" key="4">
    <source>
        <dbReference type="HAMAP-Rule" id="MF_00528"/>
    </source>
</evidence>
<dbReference type="HAMAP" id="MF_00528">
    <property type="entry name" value="Maf"/>
    <property type="match status" value="1"/>
</dbReference>
<proteinExistence type="inferred from homology"/>
<gene>
    <name evidence="5" type="primary">maf</name>
    <name evidence="5" type="ORF">EGI31_23225</name>
</gene>
<feature type="site" description="Important for substrate specificity" evidence="4">
    <location>
        <position position="73"/>
    </location>
</feature>
<reference evidence="5 6" key="1">
    <citation type="submission" date="2018-11" db="EMBL/GenBank/DDBJ databases">
        <title>Novel bacteria species description.</title>
        <authorList>
            <person name="Han J.-H."/>
        </authorList>
    </citation>
    <scope>NUCLEOTIDE SEQUENCE [LARGE SCALE GENOMIC DNA]</scope>
    <source>
        <strain evidence="5 6">KCTC23259</strain>
    </source>
</reference>
<comment type="cofactor">
    <cofactor evidence="1 4">
        <name>a divalent metal cation</name>
        <dbReference type="ChEBI" id="CHEBI:60240"/>
    </cofactor>
</comment>
<dbReference type="PANTHER" id="PTHR43213">
    <property type="entry name" value="BIFUNCTIONAL DTTP/UTP PYROPHOSPHATASE/METHYLTRANSFERASE PROTEIN-RELATED"/>
    <property type="match status" value="1"/>
</dbReference>
<comment type="catalytic activity">
    <reaction evidence="4">
        <text>dTTP + H2O = dTMP + diphosphate + H(+)</text>
        <dbReference type="Rhea" id="RHEA:28534"/>
        <dbReference type="ChEBI" id="CHEBI:15377"/>
        <dbReference type="ChEBI" id="CHEBI:15378"/>
        <dbReference type="ChEBI" id="CHEBI:33019"/>
        <dbReference type="ChEBI" id="CHEBI:37568"/>
        <dbReference type="ChEBI" id="CHEBI:63528"/>
        <dbReference type="EC" id="3.6.1.9"/>
    </reaction>
</comment>
<accession>A0AAE3H6V8</accession>
<name>A0AAE3H6V8_9BACT</name>
<comment type="subcellular location">
    <subcellularLocation>
        <location evidence="4">Cytoplasm</location>
    </subcellularLocation>
</comment>
<dbReference type="PIRSF" id="PIRSF006305">
    <property type="entry name" value="Maf"/>
    <property type="match status" value="1"/>
</dbReference>
<feature type="site" description="Important for substrate specificity" evidence="4">
    <location>
        <position position="155"/>
    </location>
</feature>
<comment type="catalytic activity">
    <reaction evidence="4">
        <text>UTP + H2O = UMP + diphosphate + H(+)</text>
        <dbReference type="Rhea" id="RHEA:29395"/>
        <dbReference type="ChEBI" id="CHEBI:15377"/>
        <dbReference type="ChEBI" id="CHEBI:15378"/>
        <dbReference type="ChEBI" id="CHEBI:33019"/>
        <dbReference type="ChEBI" id="CHEBI:46398"/>
        <dbReference type="ChEBI" id="CHEBI:57865"/>
        <dbReference type="EC" id="3.6.1.9"/>
    </reaction>
</comment>
<comment type="similarity">
    <text evidence="4">Belongs to the Maf family. YhdE subfamily.</text>
</comment>
<evidence type="ECO:0000256" key="3">
    <source>
        <dbReference type="ARBA" id="ARBA00023080"/>
    </source>
</evidence>
<dbReference type="PANTHER" id="PTHR43213:SF5">
    <property type="entry name" value="BIFUNCTIONAL DTTP_UTP PYROPHOSPHATASE_METHYLTRANSFERASE PROTEIN-RELATED"/>
    <property type="match status" value="1"/>
</dbReference>
<comment type="function">
    <text evidence="4">Nucleoside triphosphate pyrophosphatase that hydrolyzes dTTP and UTP. May have a dual role in cell division arrest and in preventing the incorporation of modified nucleotides into cellular nucleic acids.</text>
</comment>
<dbReference type="GO" id="GO:0009117">
    <property type="term" value="P:nucleotide metabolic process"/>
    <property type="evidence" value="ECO:0007669"/>
    <property type="project" value="UniProtKB-KW"/>
</dbReference>
<organism evidence="5 6">
    <name type="scientific">Lacihabitans soyangensis</name>
    <dbReference type="NCBI Taxonomy" id="869394"/>
    <lineage>
        <taxon>Bacteria</taxon>
        <taxon>Pseudomonadati</taxon>
        <taxon>Bacteroidota</taxon>
        <taxon>Cytophagia</taxon>
        <taxon>Cytophagales</taxon>
        <taxon>Leadbetterellaceae</taxon>
        <taxon>Lacihabitans</taxon>
    </lineage>
</organism>
<comment type="caution">
    <text evidence="5">The sequence shown here is derived from an EMBL/GenBank/DDBJ whole genome shotgun (WGS) entry which is preliminary data.</text>
</comment>